<name>A0A1F6TMV6_9PROT</name>
<dbReference type="STRING" id="1817764.A2637_01555"/>
<proteinExistence type="predicted"/>
<protein>
    <submittedName>
        <fullName evidence="1">Uncharacterized protein</fullName>
    </submittedName>
</protein>
<organism evidence="1 2">
    <name type="scientific">Candidatus Muproteobacteria bacterium RIFCSPHIGHO2_01_FULL_65_16</name>
    <dbReference type="NCBI Taxonomy" id="1817764"/>
    <lineage>
        <taxon>Bacteria</taxon>
        <taxon>Pseudomonadati</taxon>
        <taxon>Pseudomonadota</taxon>
        <taxon>Candidatus Muproteobacteria</taxon>
    </lineage>
</organism>
<comment type="caution">
    <text evidence="1">The sequence shown here is derived from an EMBL/GenBank/DDBJ whole genome shotgun (WGS) entry which is preliminary data.</text>
</comment>
<gene>
    <name evidence="1" type="ORF">A2637_01555</name>
</gene>
<dbReference type="AlphaFoldDB" id="A0A1F6TMV6"/>
<sequence>MLIERHLGAPGGADGCRPYTRDVETALTLLPEAVHILCGRFEDGRLFWCDVGFRPQVQAWGETMAAAIAGAVFAYLTHPEVRASAPMRGTAGG</sequence>
<dbReference type="EMBL" id="MFSY01000047">
    <property type="protein sequence ID" value="OGI46396.1"/>
    <property type="molecule type" value="Genomic_DNA"/>
</dbReference>
<dbReference type="Proteomes" id="UP000179360">
    <property type="component" value="Unassembled WGS sequence"/>
</dbReference>
<accession>A0A1F6TMV6</accession>
<evidence type="ECO:0000313" key="1">
    <source>
        <dbReference type="EMBL" id="OGI46396.1"/>
    </source>
</evidence>
<evidence type="ECO:0000313" key="2">
    <source>
        <dbReference type="Proteomes" id="UP000179360"/>
    </source>
</evidence>
<reference evidence="1 2" key="1">
    <citation type="journal article" date="2016" name="Nat. Commun.">
        <title>Thousands of microbial genomes shed light on interconnected biogeochemical processes in an aquifer system.</title>
        <authorList>
            <person name="Anantharaman K."/>
            <person name="Brown C.T."/>
            <person name="Hug L.A."/>
            <person name="Sharon I."/>
            <person name="Castelle C.J."/>
            <person name="Probst A.J."/>
            <person name="Thomas B.C."/>
            <person name="Singh A."/>
            <person name="Wilkins M.J."/>
            <person name="Karaoz U."/>
            <person name="Brodie E.L."/>
            <person name="Williams K.H."/>
            <person name="Hubbard S.S."/>
            <person name="Banfield J.F."/>
        </authorList>
    </citation>
    <scope>NUCLEOTIDE SEQUENCE [LARGE SCALE GENOMIC DNA]</scope>
</reference>